<sequence>MPTKTITKGKHTYRIVTIGVAEGGYTFEIIHIDRSRDVIKEVRHQPGIAYALEETALDNGLHVAAEMAGQQKD</sequence>
<comment type="caution">
    <text evidence="1">The sequence shown here is derived from an EMBL/GenBank/DDBJ whole genome shotgun (WGS) entry which is preliminary data.</text>
</comment>
<dbReference type="EMBL" id="JACHDD010000003">
    <property type="protein sequence ID" value="MBB5423740.1"/>
    <property type="molecule type" value="Genomic_DNA"/>
</dbReference>
<dbReference type="Proteomes" id="UP000592780">
    <property type="component" value="Unassembled WGS sequence"/>
</dbReference>
<organism evidence="1 2">
    <name type="scientific">Paraburkholderia atlantica</name>
    <dbReference type="NCBI Taxonomy" id="2654982"/>
    <lineage>
        <taxon>Bacteria</taxon>
        <taxon>Pseudomonadati</taxon>
        <taxon>Pseudomonadota</taxon>
        <taxon>Betaproteobacteria</taxon>
        <taxon>Burkholderiales</taxon>
        <taxon>Burkholderiaceae</taxon>
        <taxon>Paraburkholderia</taxon>
    </lineage>
</organism>
<dbReference type="OrthoDB" id="9109207at2"/>
<reference evidence="1 2" key="1">
    <citation type="submission" date="2020-08" db="EMBL/GenBank/DDBJ databases">
        <title>Genomic Encyclopedia of Type Strains, Phase IV (KMG-V): Genome sequencing to study the core and pangenomes of soil and plant-associated prokaryotes.</title>
        <authorList>
            <person name="Whitman W."/>
        </authorList>
    </citation>
    <scope>NUCLEOTIDE SEQUENCE [LARGE SCALE GENOMIC DNA]</scope>
    <source>
        <strain evidence="1 2">JPY158</strain>
    </source>
</reference>
<dbReference type="AlphaFoldDB" id="A0A6I1PTZ7"/>
<dbReference type="RefSeq" id="WP_018436278.1">
    <property type="nucleotide sequence ID" value="NZ_JACHDD010000003.1"/>
</dbReference>
<evidence type="ECO:0000313" key="1">
    <source>
        <dbReference type="EMBL" id="MBB5423740.1"/>
    </source>
</evidence>
<evidence type="ECO:0000313" key="2">
    <source>
        <dbReference type="Proteomes" id="UP000592780"/>
    </source>
</evidence>
<accession>A0A6I1PTZ7</accession>
<name>A0A6I1PTZ7_PARAM</name>
<keyword evidence="2" id="KW-1185">Reference proteome</keyword>
<protein>
    <submittedName>
        <fullName evidence="1">Uncharacterized protein</fullName>
    </submittedName>
</protein>
<proteinExistence type="predicted"/>
<gene>
    <name evidence="1" type="ORF">HDG40_001884</name>
</gene>